<dbReference type="Pfam" id="PF02107">
    <property type="entry name" value="FlgH"/>
    <property type="match status" value="1"/>
</dbReference>
<keyword evidence="3 7" id="KW-0732">Signal</keyword>
<dbReference type="PRINTS" id="PR01008">
    <property type="entry name" value="FLGLRINGFLGH"/>
</dbReference>
<dbReference type="NCBIfam" id="NF001305">
    <property type="entry name" value="PRK00249.1-5"/>
    <property type="match status" value="1"/>
</dbReference>
<evidence type="ECO:0000256" key="7">
    <source>
        <dbReference type="HAMAP-Rule" id="MF_00415"/>
    </source>
</evidence>
<dbReference type="GO" id="GO:0009279">
    <property type="term" value="C:cell outer membrane"/>
    <property type="evidence" value="ECO:0007669"/>
    <property type="project" value="UniProtKB-SubCell"/>
</dbReference>
<keyword evidence="8" id="KW-0282">Flagellum</keyword>
<name>A0A2W5QC76_RHOSU</name>
<dbReference type="Proteomes" id="UP000249185">
    <property type="component" value="Unassembled WGS sequence"/>
</dbReference>
<evidence type="ECO:0000256" key="4">
    <source>
        <dbReference type="ARBA" id="ARBA00023136"/>
    </source>
</evidence>
<gene>
    <name evidence="7" type="primary">flgH</name>
    <name evidence="8" type="ORF">DI556_01570</name>
</gene>
<evidence type="ECO:0000313" key="9">
    <source>
        <dbReference type="Proteomes" id="UP000249185"/>
    </source>
</evidence>
<sequence length="240" mass="26195">MIARPLVLAALLLSACEPIMRPPEMTATGSGEALGEILTPERVALAVPAPQAARYEYQQASLWNTGPKGLLGDRRARSLGDLLTVSIEIDEQAEMRNTTSRTRAGSDGVALEAGFGITDLLPFDTSMLSPELDLSAESTFKGNGSTRRNEKLRLRIAATVVQVLPNGQLVIQGDQEVRVNNELRDLRVTGIVRPEDISRHNEIEYDRIAGARISYGGRGQLTTAQQPRYGQQITDQILPY</sequence>
<comment type="subcellular location">
    <subcellularLocation>
        <location evidence="7">Cell outer membrane</location>
        <topology evidence="7">Lipid-anchor</topology>
    </subcellularLocation>
    <subcellularLocation>
        <location evidence="7">Bacterial flagellum basal body</location>
    </subcellularLocation>
</comment>
<evidence type="ECO:0000256" key="1">
    <source>
        <dbReference type="ARBA" id="ARBA00002591"/>
    </source>
</evidence>
<reference evidence="8 9" key="1">
    <citation type="submission" date="2017-08" db="EMBL/GenBank/DDBJ databases">
        <title>Infants hospitalized years apart are colonized by the same room-sourced microbial strains.</title>
        <authorList>
            <person name="Brooks B."/>
            <person name="Olm M.R."/>
            <person name="Firek B.A."/>
            <person name="Baker R."/>
            <person name="Thomas B.C."/>
            <person name="Morowitz M.J."/>
            <person name="Banfield J.F."/>
        </authorList>
    </citation>
    <scope>NUCLEOTIDE SEQUENCE [LARGE SCALE GENOMIC DNA]</scope>
    <source>
        <strain evidence="8">S2_005_002_R2_34</strain>
    </source>
</reference>
<comment type="subunit">
    <text evidence="7">The basal body constitutes a major portion of the flagellar organelle and consists of four rings (L,P,S, and M) mounted on a central rod.</text>
</comment>
<dbReference type="InterPro" id="IPR000527">
    <property type="entry name" value="Flag_Lring"/>
</dbReference>
<keyword evidence="4 7" id="KW-0472">Membrane</keyword>
<comment type="function">
    <text evidence="1 7">Assembles around the rod to form the L-ring and probably protects the motor/basal body from shearing forces during rotation.</text>
</comment>
<accession>A0A2W5QC76</accession>
<evidence type="ECO:0000256" key="6">
    <source>
        <dbReference type="ARBA" id="ARBA00023237"/>
    </source>
</evidence>
<proteinExistence type="inferred from homology"/>
<dbReference type="PANTHER" id="PTHR34933">
    <property type="entry name" value="FLAGELLAR L-RING PROTEIN"/>
    <property type="match status" value="1"/>
</dbReference>
<dbReference type="GO" id="GO:0071973">
    <property type="term" value="P:bacterial-type flagellum-dependent cell motility"/>
    <property type="evidence" value="ECO:0007669"/>
    <property type="project" value="InterPro"/>
</dbReference>
<dbReference type="GO" id="GO:0009427">
    <property type="term" value="C:bacterial-type flagellum basal body, distal rod, L ring"/>
    <property type="evidence" value="ECO:0007669"/>
    <property type="project" value="InterPro"/>
</dbReference>
<dbReference type="PROSITE" id="PS51257">
    <property type="entry name" value="PROKAR_LIPOPROTEIN"/>
    <property type="match status" value="1"/>
</dbReference>
<comment type="similarity">
    <text evidence="2 7">Belongs to the FlgH family.</text>
</comment>
<protein>
    <recommendedName>
        <fullName evidence="7">Flagellar L-ring protein</fullName>
    </recommendedName>
    <alternativeName>
        <fullName evidence="7">Basal body L-ring protein</fullName>
    </alternativeName>
</protein>
<keyword evidence="5 7" id="KW-0975">Bacterial flagellum</keyword>
<keyword evidence="6 7" id="KW-0998">Cell outer membrane</keyword>
<keyword evidence="8" id="KW-0969">Cilium</keyword>
<evidence type="ECO:0000313" key="8">
    <source>
        <dbReference type="EMBL" id="PZQ52373.1"/>
    </source>
</evidence>
<dbReference type="PANTHER" id="PTHR34933:SF1">
    <property type="entry name" value="FLAGELLAR L-RING PROTEIN"/>
    <property type="match status" value="1"/>
</dbReference>
<evidence type="ECO:0000256" key="5">
    <source>
        <dbReference type="ARBA" id="ARBA00023143"/>
    </source>
</evidence>
<dbReference type="GO" id="GO:0003774">
    <property type="term" value="F:cytoskeletal motor activity"/>
    <property type="evidence" value="ECO:0007669"/>
    <property type="project" value="InterPro"/>
</dbReference>
<keyword evidence="7" id="KW-0449">Lipoprotein</keyword>
<dbReference type="EMBL" id="QFPW01000001">
    <property type="protein sequence ID" value="PZQ52373.1"/>
    <property type="molecule type" value="Genomic_DNA"/>
</dbReference>
<dbReference type="HAMAP" id="MF_00415">
    <property type="entry name" value="FlgH"/>
    <property type="match status" value="1"/>
</dbReference>
<keyword evidence="8" id="KW-0966">Cell projection</keyword>
<evidence type="ECO:0000256" key="3">
    <source>
        <dbReference type="ARBA" id="ARBA00022729"/>
    </source>
</evidence>
<comment type="caution">
    <text evidence="8">The sequence shown here is derived from an EMBL/GenBank/DDBJ whole genome shotgun (WGS) entry which is preliminary data.</text>
</comment>
<evidence type="ECO:0000256" key="2">
    <source>
        <dbReference type="ARBA" id="ARBA00006929"/>
    </source>
</evidence>
<dbReference type="AlphaFoldDB" id="A0A2W5QC76"/>
<organism evidence="8 9">
    <name type="scientific">Rhodovulum sulfidophilum</name>
    <name type="common">Rhodobacter sulfidophilus</name>
    <dbReference type="NCBI Taxonomy" id="35806"/>
    <lineage>
        <taxon>Bacteria</taxon>
        <taxon>Pseudomonadati</taxon>
        <taxon>Pseudomonadota</taxon>
        <taxon>Alphaproteobacteria</taxon>
        <taxon>Rhodobacterales</taxon>
        <taxon>Paracoccaceae</taxon>
        <taxon>Rhodovulum</taxon>
    </lineage>
</organism>